<accession>A0A940RTJ9</accession>
<feature type="compositionally biased region" description="Basic and acidic residues" evidence="1">
    <location>
        <begin position="274"/>
        <end position="286"/>
    </location>
</feature>
<name>A0A940RTJ9_9ACTN</name>
<feature type="compositionally biased region" description="Low complexity" evidence="1">
    <location>
        <begin position="232"/>
        <end position="251"/>
    </location>
</feature>
<proteinExistence type="predicted"/>
<dbReference type="EMBL" id="JAGIQL010000013">
    <property type="protein sequence ID" value="MBP0456952.1"/>
    <property type="molecule type" value="Genomic_DNA"/>
</dbReference>
<feature type="compositionally biased region" description="Low complexity" evidence="1">
    <location>
        <begin position="134"/>
        <end position="161"/>
    </location>
</feature>
<evidence type="ECO:0000313" key="3">
    <source>
        <dbReference type="Proteomes" id="UP000670475"/>
    </source>
</evidence>
<evidence type="ECO:0008006" key="4">
    <source>
        <dbReference type="Google" id="ProtNLM"/>
    </source>
</evidence>
<dbReference type="RefSeq" id="WP_209338734.1">
    <property type="nucleotide sequence ID" value="NZ_JAGIQL010000013.1"/>
</dbReference>
<feature type="region of interest" description="Disordered" evidence="1">
    <location>
        <begin position="58"/>
        <end position="295"/>
    </location>
</feature>
<protein>
    <recommendedName>
        <fullName evidence="4">Hydrogenase expression protein HypF</fullName>
    </recommendedName>
</protein>
<comment type="caution">
    <text evidence="2">The sequence shown here is derived from an EMBL/GenBank/DDBJ whole genome shotgun (WGS) entry which is preliminary data.</text>
</comment>
<reference evidence="2" key="1">
    <citation type="submission" date="2021-03" db="EMBL/GenBank/DDBJ databases">
        <title>Whole genome sequence of Streptomyces bomunensis MMS17-BM035.</title>
        <authorList>
            <person name="Lee J.H."/>
        </authorList>
    </citation>
    <scope>NUCLEOTIDE SEQUENCE</scope>
    <source>
        <strain evidence="2">MMS17-BM035</strain>
    </source>
</reference>
<keyword evidence="3" id="KW-1185">Reference proteome</keyword>
<feature type="compositionally biased region" description="Gly residues" evidence="1">
    <location>
        <begin position="162"/>
        <end position="180"/>
    </location>
</feature>
<feature type="compositionally biased region" description="Low complexity" evidence="1">
    <location>
        <begin position="181"/>
        <end position="212"/>
    </location>
</feature>
<dbReference type="Proteomes" id="UP000670475">
    <property type="component" value="Unassembled WGS sequence"/>
</dbReference>
<organism evidence="2 3">
    <name type="scientific">Streptomyces montanisoli</name>
    <dbReference type="NCBI Taxonomy" id="2798581"/>
    <lineage>
        <taxon>Bacteria</taxon>
        <taxon>Bacillati</taxon>
        <taxon>Actinomycetota</taxon>
        <taxon>Actinomycetes</taxon>
        <taxon>Kitasatosporales</taxon>
        <taxon>Streptomycetaceae</taxon>
        <taxon>Streptomyces</taxon>
    </lineage>
</organism>
<feature type="compositionally biased region" description="Low complexity" evidence="1">
    <location>
        <begin position="258"/>
        <end position="273"/>
    </location>
</feature>
<sequence>MPGSAADVDLTRARARHAAPRKSLLTKIHIPAGKAMALAAMPTAVFVGMSLTPKLAMADDSKAAPSTSGACVTRSDEPSASDSPSPSASPSDSPSASASPSSSDGTSSKGGKDSGKSGSGKASDGGKASGGGSSDPQPSATSSASPTPTPDPSTSSPSSHSGSGGGGLLGGLGSALGGLLGVHSDSSSPSPSATPSHDTTPSPSASHSATSSKDSKGDGGSSKDTSSKDTSGKAGDALGKTVKGTLGGLSKAAKDAGKSASSSKSPSASGSSDSGKKDGKDGKGDGSSESATQSKEQAIRDLLTHKGVKFSDATADTKSADTKAGSGSCDEGPCDLLPILKPPTQDANAPTMAADPWHLQSSNLSLKGLCYRGLVDIKTASGATKRVMKFTADSIGIKDLHQTVDNRDGHGNIVRHTEIKTKPGTTSTIDGPVTMYTEKLSGNLLGLLPITFSPDFPPPIQIPSVFFTNAKVDQAGQFGGTLKMQGLHNFID</sequence>
<evidence type="ECO:0000313" key="2">
    <source>
        <dbReference type="EMBL" id="MBP0456952.1"/>
    </source>
</evidence>
<feature type="region of interest" description="Disordered" evidence="1">
    <location>
        <begin position="1"/>
        <end position="20"/>
    </location>
</feature>
<evidence type="ECO:0000256" key="1">
    <source>
        <dbReference type="SAM" id="MobiDB-lite"/>
    </source>
</evidence>
<dbReference type="AlphaFoldDB" id="A0A940RTJ9"/>
<feature type="compositionally biased region" description="Low complexity" evidence="1">
    <location>
        <begin position="78"/>
        <end position="109"/>
    </location>
</feature>
<gene>
    <name evidence="2" type="ORF">JFN87_05445</name>
</gene>